<feature type="domain" description="Fungal STAND N-terminal Goodbye" evidence="1">
    <location>
        <begin position="412"/>
        <end position="532"/>
    </location>
</feature>
<evidence type="ECO:0000313" key="2">
    <source>
        <dbReference type="EMBL" id="OSX61997.1"/>
    </source>
</evidence>
<dbReference type="AlphaFoldDB" id="A0A1X6N059"/>
<dbReference type="GeneID" id="36325752"/>
<dbReference type="Gene3D" id="3.40.50.300">
    <property type="entry name" value="P-loop containing nucleotide triphosphate hydrolases"/>
    <property type="match status" value="1"/>
</dbReference>
<keyword evidence="3" id="KW-1185">Reference proteome</keyword>
<dbReference type="SUPFAM" id="SSF52540">
    <property type="entry name" value="P-loop containing nucleoside triphosphate hydrolases"/>
    <property type="match status" value="1"/>
</dbReference>
<dbReference type="Proteomes" id="UP000194127">
    <property type="component" value="Unassembled WGS sequence"/>
</dbReference>
<dbReference type="InterPro" id="IPR031350">
    <property type="entry name" value="Goodbye_dom"/>
</dbReference>
<sequence length="923" mass="102148">MEDAATQVLTAHGLPPVWSKALKRFKDCTNIDLEAIDNEAESPILGLRTVIDAKSLSTTVRAKSPSNKKLKNGLDRNLESCKRVFGDVDRLLNHVMDAEQGNVRRSIIFRSFAALFLSANDSGDVNAIVRLWDQVPLMECGLANNVTESGRAPFENVLMSYVTLVGTAYNVITKKHHGDTLSSDRDVKQVLSELHWEMHTLQWIGDPLDDQIKRGWEHTLVEYASLVGVWSPNFPRKVASTVELQSQLHALGLKESATVQLRANARELADLIVSRRIHENTSDDIDPVVLGALLTLAEASRGKTTAVALIADLMAEITKILKHLPPITQKSESSAAIVLVQIKATTLRIVGEGAKTLHSVSVPWISSSLFARNDKLQATIRELAWLVEKASTAYAAQGKYHTVSTSRFNEIWEKARRRYTASTGVDISAWAAVQHIDALTSIETTLENGRYTFQQEHRKAEEIAKVVWPVLKFMKTFVDSAADLAEPHLPGVKLAAAALEKLLDTADKLGSSYERILSLFDALSDFLDRMRVHLTSRPDIEIMEIHEEVLAEMLVIFGMITGHINKGFLERLTAGDDDIKATTTRLRALLDKEDRMTGALVLSKLNDVKQTVEEGFASMSGSKAGTQSADGMLQFSFPPRPVLFFGRKEEREYLVDAILQRKQTIALGTGGIGKTTVITEALYDDRVLSQFTCRYFVSCEDITTLDGLRTGIADALGMLAELRTDQLRVNILLELAHKPSILFLDNFETLFDIANIRSQVETELEAYAGINGLALVITMRGAEAPASGRLPWSRHILHPMSQAEGVVLFKRITEISADDQDPYVDKLVSAVDSLPLAVVLLAHQAHKDIACPRDIWCRWEDQRVASVTRSDGVRGRLLDLSSSIELSINSPRMQEDAPAAYVMTLLAHMPNGLPSSTVTWEKL</sequence>
<dbReference type="OrthoDB" id="1534087at2759"/>
<proteinExistence type="predicted"/>
<dbReference type="RefSeq" id="XP_024338791.1">
    <property type="nucleotide sequence ID" value="XM_024480802.1"/>
</dbReference>
<organism evidence="2 3">
    <name type="scientific">Postia placenta MAD-698-R-SB12</name>
    <dbReference type="NCBI Taxonomy" id="670580"/>
    <lineage>
        <taxon>Eukaryota</taxon>
        <taxon>Fungi</taxon>
        <taxon>Dikarya</taxon>
        <taxon>Basidiomycota</taxon>
        <taxon>Agaricomycotina</taxon>
        <taxon>Agaricomycetes</taxon>
        <taxon>Polyporales</taxon>
        <taxon>Adustoporiaceae</taxon>
        <taxon>Rhodonia</taxon>
    </lineage>
</organism>
<dbReference type="EMBL" id="KZ110597">
    <property type="protein sequence ID" value="OSX61997.1"/>
    <property type="molecule type" value="Genomic_DNA"/>
</dbReference>
<name>A0A1X6N059_9APHY</name>
<accession>A0A1X6N059</accession>
<evidence type="ECO:0000259" key="1">
    <source>
        <dbReference type="Pfam" id="PF17109"/>
    </source>
</evidence>
<dbReference type="STRING" id="670580.A0A1X6N059"/>
<protein>
    <recommendedName>
        <fullName evidence="1">Fungal STAND N-terminal Goodbye domain-containing protein</fullName>
    </recommendedName>
</protein>
<dbReference type="Pfam" id="PF17109">
    <property type="entry name" value="Goodbye"/>
    <property type="match status" value="1"/>
</dbReference>
<gene>
    <name evidence="2" type="ORF">POSPLADRAFT_1056586</name>
</gene>
<dbReference type="InterPro" id="IPR027417">
    <property type="entry name" value="P-loop_NTPase"/>
</dbReference>
<reference evidence="2 3" key="1">
    <citation type="submission" date="2017-04" db="EMBL/GenBank/DDBJ databases">
        <title>Genome Sequence of the Model Brown-Rot Fungus Postia placenta SB12.</title>
        <authorList>
            <consortium name="DOE Joint Genome Institute"/>
            <person name="Gaskell J."/>
            <person name="Kersten P."/>
            <person name="Larrondo L.F."/>
            <person name="Canessa P."/>
            <person name="Martinez D."/>
            <person name="Hibbett D."/>
            <person name="Schmoll M."/>
            <person name="Kubicek C.P."/>
            <person name="Martinez A.T."/>
            <person name="Yadav J."/>
            <person name="Master E."/>
            <person name="Magnuson J.K."/>
            <person name="James T."/>
            <person name="Yaver D."/>
            <person name="Berka R."/>
            <person name="Labutti K."/>
            <person name="Lipzen A."/>
            <person name="Aerts A."/>
            <person name="Barry K."/>
            <person name="Henrissat B."/>
            <person name="Blanchette R."/>
            <person name="Grigoriev I."/>
            <person name="Cullen D."/>
        </authorList>
    </citation>
    <scope>NUCLEOTIDE SEQUENCE [LARGE SCALE GENOMIC DNA]</scope>
    <source>
        <strain evidence="2 3">MAD-698-R-SB12</strain>
    </source>
</reference>
<evidence type="ECO:0000313" key="3">
    <source>
        <dbReference type="Proteomes" id="UP000194127"/>
    </source>
</evidence>